<dbReference type="InterPro" id="IPR003307">
    <property type="entry name" value="W2_domain"/>
</dbReference>
<dbReference type="Pfam" id="PF02020">
    <property type="entry name" value="W2"/>
    <property type="match status" value="1"/>
</dbReference>
<dbReference type="EnsemblMetazoa" id="G22753.11">
    <property type="protein sequence ID" value="G22753.11:cds"/>
    <property type="gene ID" value="G22753"/>
</dbReference>
<dbReference type="GO" id="GO:0031369">
    <property type="term" value="F:translation initiation factor binding"/>
    <property type="evidence" value="ECO:0007669"/>
    <property type="project" value="TreeGrafter"/>
</dbReference>
<dbReference type="SMART" id="SM00515">
    <property type="entry name" value="eIF5C"/>
    <property type="match status" value="1"/>
</dbReference>
<feature type="domain" description="W2" evidence="1">
    <location>
        <begin position="1"/>
        <end position="105"/>
    </location>
</feature>
<dbReference type="FunFam" id="1.25.40.180:FF:000042">
    <property type="entry name" value="Eukaryotic translation initiation factor 4 gamma"/>
    <property type="match status" value="1"/>
</dbReference>
<dbReference type="Gene3D" id="1.25.40.180">
    <property type="match status" value="1"/>
</dbReference>
<organism evidence="2 3">
    <name type="scientific">Magallana gigas</name>
    <name type="common">Pacific oyster</name>
    <name type="synonym">Crassostrea gigas</name>
    <dbReference type="NCBI Taxonomy" id="29159"/>
    <lineage>
        <taxon>Eukaryota</taxon>
        <taxon>Metazoa</taxon>
        <taxon>Spiralia</taxon>
        <taxon>Lophotrochozoa</taxon>
        <taxon>Mollusca</taxon>
        <taxon>Bivalvia</taxon>
        <taxon>Autobranchia</taxon>
        <taxon>Pteriomorphia</taxon>
        <taxon>Ostreida</taxon>
        <taxon>Ostreoidea</taxon>
        <taxon>Ostreidae</taxon>
        <taxon>Magallana</taxon>
    </lineage>
</organism>
<dbReference type="AlphaFoldDB" id="A0A8W8KDQ9"/>
<dbReference type="PANTHER" id="PTHR45887:SF1">
    <property type="entry name" value="TRANSLATION INITIATION FACTOR EIF-2B SUBUNIT EPSILON"/>
    <property type="match status" value="1"/>
</dbReference>
<dbReference type="SUPFAM" id="SSF48371">
    <property type="entry name" value="ARM repeat"/>
    <property type="match status" value="1"/>
</dbReference>
<dbReference type="InterPro" id="IPR051956">
    <property type="entry name" value="eIF2B_epsilon"/>
</dbReference>
<dbReference type="Proteomes" id="UP000005408">
    <property type="component" value="Unassembled WGS sequence"/>
</dbReference>
<protein>
    <recommendedName>
        <fullName evidence="1">W2 domain-containing protein</fullName>
    </recommendedName>
</protein>
<dbReference type="InterPro" id="IPR016024">
    <property type="entry name" value="ARM-type_fold"/>
</dbReference>
<dbReference type="GO" id="GO:0005851">
    <property type="term" value="C:eukaryotic translation initiation factor 2B complex"/>
    <property type="evidence" value="ECO:0007669"/>
    <property type="project" value="TreeGrafter"/>
</dbReference>
<keyword evidence="3" id="KW-1185">Reference proteome</keyword>
<dbReference type="GO" id="GO:0005085">
    <property type="term" value="F:guanyl-nucleotide exchange factor activity"/>
    <property type="evidence" value="ECO:0007669"/>
    <property type="project" value="TreeGrafter"/>
</dbReference>
<evidence type="ECO:0000313" key="3">
    <source>
        <dbReference type="Proteomes" id="UP000005408"/>
    </source>
</evidence>
<sequence length="105" mass="12132">SARVLPEVIKNRGDLLQKYLDHRAESELQALYALQALVHKLEHPQGVLRTLFDTLYDEDIISEDGFNQWEKSKDPNEQEGKGVAMKQVVQFFTWLREAEDDVSDS</sequence>
<dbReference type="PANTHER" id="PTHR45887">
    <property type="entry name" value="TRANSLATION INITIATION FACTOR EIF-2B SUBUNIT EPSILON"/>
    <property type="match status" value="1"/>
</dbReference>
<reference evidence="2" key="1">
    <citation type="submission" date="2022-08" db="UniProtKB">
        <authorList>
            <consortium name="EnsemblMetazoa"/>
        </authorList>
    </citation>
    <scope>IDENTIFICATION</scope>
    <source>
        <strain evidence="2">05x7-T-G4-1.051#20</strain>
    </source>
</reference>
<proteinExistence type="predicted"/>
<dbReference type="GO" id="GO:0003743">
    <property type="term" value="F:translation initiation factor activity"/>
    <property type="evidence" value="ECO:0007669"/>
    <property type="project" value="TreeGrafter"/>
</dbReference>
<accession>A0A8W8KDQ9</accession>
<name>A0A8W8KDQ9_MAGGI</name>
<dbReference type="CDD" id="cd11559">
    <property type="entry name" value="W2_eIF4G1_like"/>
    <property type="match status" value="1"/>
</dbReference>
<evidence type="ECO:0000313" key="2">
    <source>
        <dbReference type="EnsemblMetazoa" id="G22753.11:cds"/>
    </source>
</evidence>
<dbReference type="PROSITE" id="PS51363">
    <property type="entry name" value="W2"/>
    <property type="match status" value="1"/>
</dbReference>
<evidence type="ECO:0000259" key="1">
    <source>
        <dbReference type="PROSITE" id="PS51363"/>
    </source>
</evidence>